<feature type="region of interest" description="Disordered" evidence="1">
    <location>
        <begin position="85"/>
        <end position="106"/>
    </location>
</feature>
<feature type="region of interest" description="Disordered" evidence="1">
    <location>
        <begin position="1"/>
        <end position="35"/>
    </location>
</feature>
<dbReference type="AlphaFoldDB" id="A0A9P5CDQ6"/>
<sequence length="106" mass="11358">MDLDFIDNGDDDNSSQRSFHTANDYLDGDDNGSEYSWHSALTQQETSDQEDDGIQALGILPVEMPNPDSHPFSSLISIDNRQVLGGSNVSPEGEMVDGGGLPLSAS</sequence>
<organism evidence="2 3">
    <name type="scientific">Trichoderma lentiforme</name>
    <dbReference type="NCBI Taxonomy" id="1567552"/>
    <lineage>
        <taxon>Eukaryota</taxon>
        <taxon>Fungi</taxon>
        <taxon>Dikarya</taxon>
        <taxon>Ascomycota</taxon>
        <taxon>Pezizomycotina</taxon>
        <taxon>Sordariomycetes</taxon>
        <taxon>Hypocreomycetidae</taxon>
        <taxon>Hypocreales</taxon>
        <taxon>Hypocreaceae</taxon>
        <taxon>Trichoderma</taxon>
    </lineage>
</organism>
<accession>A0A9P5CDQ6</accession>
<comment type="caution">
    <text evidence="2">The sequence shown here is derived from an EMBL/GenBank/DDBJ whole genome shotgun (WGS) entry which is preliminary data.</text>
</comment>
<dbReference type="EMBL" id="QLNT01000011">
    <property type="protein sequence ID" value="KAF3069891.1"/>
    <property type="molecule type" value="Genomic_DNA"/>
</dbReference>
<evidence type="ECO:0000313" key="3">
    <source>
        <dbReference type="Proteomes" id="UP000801864"/>
    </source>
</evidence>
<evidence type="ECO:0000313" key="2">
    <source>
        <dbReference type="EMBL" id="KAF3069891.1"/>
    </source>
</evidence>
<reference evidence="2 3" key="1">
    <citation type="submission" date="2018-06" db="EMBL/GenBank/DDBJ databases">
        <title>Genome analysis of cellulolytic fungus Trichoderma lentiforme CFAM-422.</title>
        <authorList>
            <person name="Steindorff A.S."/>
            <person name="Formighieri E.F."/>
            <person name="Midorikawa G.E.O."/>
            <person name="Tamietti M.S."/>
            <person name="Ramos E.Z."/>
            <person name="Silva A.S."/>
            <person name="Bon E.P.S."/>
            <person name="Mendes T.D."/>
            <person name="Damaso M.C.T."/>
            <person name="Favaro L.C.L."/>
        </authorList>
    </citation>
    <scope>NUCLEOTIDE SEQUENCE [LARGE SCALE GENOMIC DNA]</scope>
    <source>
        <strain evidence="2 3">CFAM-422</strain>
    </source>
</reference>
<proteinExistence type="predicted"/>
<feature type="compositionally biased region" description="Acidic residues" evidence="1">
    <location>
        <begin position="1"/>
        <end position="13"/>
    </location>
</feature>
<name>A0A9P5CDQ6_9HYPO</name>
<keyword evidence="3" id="KW-1185">Reference proteome</keyword>
<protein>
    <submittedName>
        <fullName evidence="2">Uncharacterized protein</fullName>
    </submittedName>
</protein>
<gene>
    <name evidence="2" type="ORF">CFAM422_006625</name>
</gene>
<dbReference type="Proteomes" id="UP000801864">
    <property type="component" value="Unassembled WGS sequence"/>
</dbReference>
<evidence type="ECO:0000256" key="1">
    <source>
        <dbReference type="SAM" id="MobiDB-lite"/>
    </source>
</evidence>
<feature type="compositionally biased region" description="Gly residues" evidence="1">
    <location>
        <begin position="96"/>
        <end position="106"/>
    </location>
</feature>